<dbReference type="GO" id="GO:0044772">
    <property type="term" value="P:mitotic cell cycle phase transition"/>
    <property type="evidence" value="ECO:0007669"/>
    <property type="project" value="InterPro"/>
</dbReference>
<keyword evidence="12" id="KW-1185">Reference proteome</keyword>
<accession>A0AAV1DG91</accession>
<dbReference type="InterPro" id="IPR046965">
    <property type="entry name" value="Cyclin_A/B-like"/>
</dbReference>
<dbReference type="EMBL" id="OX459122">
    <property type="protein sequence ID" value="CAI9106044.1"/>
    <property type="molecule type" value="Genomic_DNA"/>
</dbReference>
<evidence type="ECO:0000313" key="12">
    <source>
        <dbReference type="Proteomes" id="UP001161247"/>
    </source>
</evidence>
<dbReference type="PANTHER" id="PTHR10177">
    <property type="entry name" value="CYCLINS"/>
    <property type="match status" value="1"/>
</dbReference>
<dbReference type="Pfam" id="PF02984">
    <property type="entry name" value="Cyclin_C"/>
    <property type="match status" value="1"/>
</dbReference>
<keyword evidence="2" id="KW-0132">Cell division</keyword>
<evidence type="ECO:0000256" key="5">
    <source>
        <dbReference type="ARBA" id="ARBA00059307"/>
    </source>
</evidence>
<dbReference type="SUPFAM" id="SSF47954">
    <property type="entry name" value="Cyclin-like"/>
    <property type="match status" value="2"/>
</dbReference>
<proteinExistence type="inferred from homology"/>
<dbReference type="SMART" id="SM00385">
    <property type="entry name" value="CYCLIN"/>
    <property type="match status" value="2"/>
</dbReference>
<dbReference type="Gene3D" id="1.10.472.10">
    <property type="entry name" value="Cyclin-like"/>
    <property type="match status" value="2"/>
</dbReference>
<evidence type="ECO:0000256" key="7">
    <source>
        <dbReference type="RuleBase" id="RU000383"/>
    </source>
</evidence>
<dbReference type="Pfam" id="PF00134">
    <property type="entry name" value="Cyclin_N"/>
    <property type="match status" value="1"/>
</dbReference>
<evidence type="ECO:0000256" key="4">
    <source>
        <dbReference type="ARBA" id="ARBA00023306"/>
    </source>
</evidence>
<keyword evidence="3 7" id="KW-0195">Cyclin</keyword>
<organism evidence="11 12">
    <name type="scientific">Oldenlandia corymbosa var. corymbosa</name>
    <dbReference type="NCBI Taxonomy" id="529605"/>
    <lineage>
        <taxon>Eukaryota</taxon>
        <taxon>Viridiplantae</taxon>
        <taxon>Streptophyta</taxon>
        <taxon>Embryophyta</taxon>
        <taxon>Tracheophyta</taxon>
        <taxon>Spermatophyta</taxon>
        <taxon>Magnoliopsida</taxon>
        <taxon>eudicotyledons</taxon>
        <taxon>Gunneridae</taxon>
        <taxon>Pentapetalae</taxon>
        <taxon>asterids</taxon>
        <taxon>lamiids</taxon>
        <taxon>Gentianales</taxon>
        <taxon>Rubiaceae</taxon>
        <taxon>Rubioideae</taxon>
        <taxon>Spermacoceae</taxon>
        <taxon>Hedyotis-Oldenlandia complex</taxon>
        <taxon>Oldenlandia</taxon>
    </lineage>
</organism>
<dbReference type="AlphaFoldDB" id="A0AAV1DG91"/>
<dbReference type="GO" id="GO:0010332">
    <property type="term" value="P:response to gamma radiation"/>
    <property type="evidence" value="ECO:0007669"/>
    <property type="project" value="UniProtKB-ARBA"/>
</dbReference>
<evidence type="ECO:0000256" key="2">
    <source>
        <dbReference type="ARBA" id="ARBA00022618"/>
    </source>
</evidence>
<comment type="function">
    <text evidence="5">Essential for the control of the cell cycle at the G2/M (mitosis) transition. G2/M cyclins accumulate steadily during G2 and are abruptly destroyed at mitosis.</text>
</comment>
<dbReference type="Proteomes" id="UP001161247">
    <property type="component" value="Chromosome 5"/>
</dbReference>
<dbReference type="FunFam" id="1.10.472.10:FF:000032">
    <property type="entry name" value="G2/mitotic-specific cyclin-1"/>
    <property type="match status" value="1"/>
</dbReference>
<dbReference type="GO" id="GO:0016538">
    <property type="term" value="F:cyclin-dependent protein serine/threonine kinase regulator activity"/>
    <property type="evidence" value="ECO:0007669"/>
    <property type="project" value="InterPro"/>
</dbReference>
<evidence type="ECO:0000256" key="8">
    <source>
        <dbReference type="SAM" id="MobiDB-lite"/>
    </source>
</evidence>
<evidence type="ECO:0000256" key="3">
    <source>
        <dbReference type="ARBA" id="ARBA00023127"/>
    </source>
</evidence>
<keyword evidence="4" id="KW-0131">Cell cycle</keyword>
<evidence type="ECO:0000313" key="11">
    <source>
        <dbReference type="EMBL" id="CAI9106044.1"/>
    </source>
</evidence>
<dbReference type="InterPro" id="IPR004367">
    <property type="entry name" value="Cyclin_C-dom"/>
</dbReference>
<evidence type="ECO:0000256" key="6">
    <source>
        <dbReference type="ARBA" id="ARBA00065123"/>
    </source>
</evidence>
<evidence type="ECO:0000259" key="9">
    <source>
        <dbReference type="SMART" id="SM00385"/>
    </source>
</evidence>
<dbReference type="InterPro" id="IPR039361">
    <property type="entry name" value="Cyclin"/>
</dbReference>
<dbReference type="CDD" id="cd20567">
    <property type="entry name" value="CYCLIN_AtCycB-like_rpt1"/>
    <property type="match status" value="1"/>
</dbReference>
<gene>
    <name evidence="11" type="ORF">OLC1_LOCUS14621</name>
</gene>
<evidence type="ECO:0000259" key="10">
    <source>
        <dbReference type="SMART" id="SM01332"/>
    </source>
</evidence>
<evidence type="ECO:0000256" key="1">
    <source>
        <dbReference type="ARBA" id="ARBA00006955"/>
    </source>
</evidence>
<dbReference type="InterPro" id="IPR036915">
    <property type="entry name" value="Cyclin-like_sf"/>
</dbReference>
<dbReference type="InterPro" id="IPR006671">
    <property type="entry name" value="Cyclin_N"/>
</dbReference>
<feature type="domain" description="Cyclin-like" evidence="9">
    <location>
        <begin position="307"/>
        <end position="391"/>
    </location>
</feature>
<name>A0AAV1DG91_OLDCO</name>
<dbReference type="PIRSF" id="PIRSF001771">
    <property type="entry name" value="Cyclin_A_B_D_E"/>
    <property type="match status" value="1"/>
</dbReference>
<comment type="subunit">
    <text evidence="6">Interacts with the CDC2 and CDK2 protein kinases to form a serine/threonine kinase holoenzyme complex. The cyclin subunit imparts substrate specificity to the complex.</text>
</comment>
<feature type="region of interest" description="Disordered" evidence="8">
    <location>
        <begin position="1"/>
        <end position="24"/>
    </location>
</feature>
<dbReference type="FunFam" id="1.10.472.10:FF:000001">
    <property type="entry name" value="G2/mitotic-specific cyclin"/>
    <property type="match status" value="1"/>
</dbReference>
<protein>
    <submittedName>
        <fullName evidence="11">OLC1v1005102C3</fullName>
    </submittedName>
</protein>
<sequence length="435" mass="48260">MASRAVVHQGPNPTGAAKQKMVPVEGKNRRALRDIGNLVPAPAADAKTRVMTRPIRGGKLLVNGGKPADKQKEAIVEGVAGNVRKNACKPKPYEVIVISSDDEEDDCRDEVLRSGSGLRSVSSKRAGGKSGRTYTSTLLARSKVACGIVNKSKDLIVDIDAEDINNELAVVEYVEDMYNFYKETEECGRVYDYMGLQPNINARMRAILVDWLIEVHRKFELMPESLYLTVNIMDRFLAMKTVPRSELQLVGMGSMLVACKYEEIWAPEVNDFIAISNNAYVRNHLLVMEKSILGKLEWNLTIPTPYVFLVRYIKASLPYDSELENMVFFFAELGLVNYSTTILYRPSMLAASAVYAARCTLNKTPLWTETLKHQTAYAEDQLIDCAKLLVSYHSQCGAAENKLKGAYSKYSSPDRGAVALFPPAKSLLSMEASSS</sequence>
<dbReference type="PROSITE" id="PS00292">
    <property type="entry name" value="CYCLINS"/>
    <property type="match status" value="1"/>
</dbReference>
<dbReference type="SMART" id="SM01332">
    <property type="entry name" value="Cyclin_C"/>
    <property type="match status" value="1"/>
</dbReference>
<comment type="similarity">
    <text evidence="1">Belongs to the cyclin family. Cyclin AB subfamily.</text>
</comment>
<feature type="domain" description="Cyclin C-terminal" evidence="10">
    <location>
        <begin position="303"/>
        <end position="424"/>
    </location>
</feature>
<dbReference type="GO" id="GO:0051301">
    <property type="term" value="P:cell division"/>
    <property type="evidence" value="ECO:0007669"/>
    <property type="project" value="UniProtKB-KW"/>
</dbReference>
<dbReference type="InterPro" id="IPR013763">
    <property type="entry name" value="Cyclin-like_dom"/>
</dbReference>
<feature type="domain" description="Cyclin-like" evidence="9">
    <location>
        <begin position="210"/>
        <end position="294"/>
    </location>
</feature>
<dbReference type="InterPro" id="IPR048258">
    <property type="entry name" value="Cyclins_cyclin-box"/>
</dbReference>
<reference evidence="11" key="1">
    <citation type="submission" date="2023-03" db="EMBL/GenBank/DDBJ databases">
        <authorList>
            <person name="Julca I."/>
        </authorList>
    </citation>
    <scope>NUCLEOTIDE SEQUENCE</scope>
</reference>